<evidence type="ECO:0000313" key="2">
    <source>
        <dbReference type="EMBL" id="KIO11530.1"/>
    </source>
</evidence>
<name>A0A0C3PCM6_PISTI</name>
<evidence type="ECO:0000313" key="3">
    <source>
        <dbReference type="Proteomes" id="UP000054217"/>
    </source>
</evidence>
<sequence length="197" mass="21710">MPGLHSNMGNGTQTRYVRMLLALDDIPELYKLLASFFTWLLLAGFILFPGTFASWKDQPAGSTANQIAAIINNVPLLVIAWLCTGIGSCGMIWLWWRWHDNYIWIVNRIFVPGLLNSLAGVISTLTNVYGTQGGFFSTTAESTIIITGVITIICGILVLVYQFGMIRNLRKEHEAVVGVEKAGKYGEGVLGEAKREV</sequence>
<feature type="transmembrane region" description="Helical" evidence="1">
    <location>
        <begin position="75"/>
        <end position="96"/>
    </location>
</feature>
<feature type="transmembrane region" description="Helical" evidence="1">
    <location>
        <begin position="29"/>
        <end position="55"/>
    </location>
</feature>
<organism evidence="2 3">
    <name type="scientific">Pisolithus tinctorius Marx 270</name>
    <dbReference type="NCBI Taxonomy" id="870435"/>
    <lineage>
        <taxon>Eukaryota</taxon>
        <taxon>Fungi</taxon>
        <taxon>Dikarya</taxon>
        <taxon>Basidiomycota</taxon>
        <taxon>Agaricomycotina</taxon>
        <taxon>Agaricomycetes</taxon>
        <taxon>Agaricomycetidae</taxon>
        <taxon>Boletales</taxon>
        <taxon>Sclerodermatineae</taxon>
        <taxon>Pisolithaceae</taxon>
        <taxon>Pisolithus</taxon>
    </lineage>
</organism>
<reference evidence="3" key="2">
    <citation type="submission" date="2015-01" db="EMBL/GenBank/DDBJ databases">
        <title>Evolutionary Origins and Diversification of the Mycorrhizal Mutualists.</title>
        <authorList>
            <consortium name="DOE Joint Genome Institute"/>
            <consortium name="Mycorrhizal Genomics Consortium"/>
            <person name="Kohler A."/>
            <person name="Kuo A."/>
            <person name="Nagy L.G."/>
            <person name="Floudas D."/>
            <person name="Copeland A."/>
            <person name="Barry K.W."/>
            <person name="Cichocki N."/>
            <person name="Veneault-Fourrey C."/>
            <person name="LaButti K."/>
            <person name="Lindquist E.A."/>
            <person name="Lipzen A."/>
            <person name="Lundell T."/>
            <person name="Morin E."/>
            <person name="Murat C."/>
            <person name="Riley R."/>
            <person name="Ohm R."/>
            <person name="Sun H."/>
            <person name="Tunlid A."/>
            <person name="Henrissat B."/>
            <person name="Grigoriev I.V."/>
            <person name="Hibbett D.S."/>
            <person name="Martin F."/>
        </authorList>
    </citation>
    <scope>NUCLEOTIDE SEQUENCE [LARGE SCALE GENOMIC DNA]</scope>
    <source>
        <strain evidence="3">Marx 270</strain>
    </source>
</reference>
<proteinExistence type="predicted"/>
<dbReference type="OrthoDB" id="3254104at2759"/>
<dbReference type="AlphaFoldDB" id="A0A0C3PCM6"/>
<dbReference type="InParanoid" id="A0A0C3PCM6"/>
<keyword evidence="1" id="KW-0812">Transmembrane</keyword>
<keyword evidence="3" id="KW-1185">Reference proteome</keyword>
<protein>
    <submittedName>
        <fullName evidence="2">Uncharacterized protein</fullName>
    </submittedName>
</protein>
<reference evidence="2 3" key="1">
    <citation type="submission" date="2014-04" db="EMBL/GenBank/DDBJ databases">
        <authorList>
            <consortium name="DOE Joint Genome Institute"/>
            <person name="Kuo A."/>
            <person name="Kohler A."/>
            <person name="Costa M.D."/>
            <person name="Nagy L.G."/>
            <person name="Floudas D."/>
            <person name="Copeland A."/>
            <person name="Barry K.W."/>
            <person name="Cichocki N."/>
            <person name="Veneault-Fourrey C."/>
            <person name="LaButti K."/>
            <person name="Lindquist E.A."/>
            <person name="Lipzen A."/>
            <person name="Lundell T."/>
            <person name="Morin E."/>
            <person name="Murat C."/>
            <person name="Sun H."/>
            <person name="Tunlid A."/>
            <person name="Henrissat B."/>
            <person name="Grigoriev I.V."/>
            <person name="Hibbett D.S."/>
            <person name="Martin F."/>
            <person name="Nordberg H.P."/>
            <person name="Cantor M.N."/>
            <person name="Hua S.X."/>
        </authorList>
    </citation>
    <scope>NUCLEOTIDE SEQUENCE [LARGE SCALE GENOMIC DNA]</scope>
    <source>
        <strain evidence="2 3">Marx 270</strain>
    </source>
</reference>
<gene>
    <name evidence="2" type="ORF">M404DRAFT_126987</name>
</gene>
<dbReference type="EMBL" id="KN831949">
    <property type="protein sequence ID" value="KIO11530.1"/>
    <property type="molecule type" value="Genomic_DNA"/>
</dbReference>
<feature type="transmembrane region" description="Helical" evidence="1">
    <location>
        <begin position="108"/>
        <end position="130"/>
    </location>
</feature>
<evidence type="ECO:0000256" key="1">
    <source>
        <dbReference type="SAM" id="Phobius"/>
    </source>
</evidence>
<dbReference type="HOGENOM" id="CLU_037457_1_0_1"/>
<feature type="transmembrane region" description="Helical" evidence="1">
    <location>
        <begin position="142"/>
        <end position="161"/>
    </location>
</feature>
<keyword evidence="1" id="KW-1133">Transmembrane helix</keyword>
<keyword evidence="1" id="KW-0472">Membrane</keyword>
<accession>A0A0C3PCM6</accession>
<dbReference type="Proteomes" id="UP000054217">
    <property type="component" value="Unassembled WGS sequence"/>
</dbReference>